<proteinExistence type="predicted"/>
<keyword evidence="1" id="KW-0732">Signal</keyword>
<dbReference type="Gene3D" id="3.40.50.1110">
    <property type="entry name" value="SGNH hydrolase"/>
    <property type="match status" value="1"/>
</dbReference>
<dbReference type="PROSITE" id="PS51257">
    <property type="entry name" value="PROKAR_LIPOPROTEIN"/>
    <property type="match status" value="1"/>
</dbReference>
<dbReference type="Pfam" id="PF13472">
    <property type="entry name" value="Lipase_GDSL_2"/>
    <property type="match status" value="1"/>
</dbReference>
<dbReference type="Gene3D" id="2.60.40.10">
    <property type="entry name" value="Immunoglobulins"/>
    <property type="match status" value="1"/>
</dbReference>
<feature type="domain" description="SGNH hydrolase-type esterase" evidence="2">
    <location>
        <begin position="272"/>
        <end position="444"/>
    </location>
</feature>
<dbReference type="AlphaFoldDB" id="Q2ILM8"/>
<organism evidence="3 4">
    <name type="scientific">Anaeromyxobacter dehalogenans (strain 2CP-C)</name>
    <dbReference type="NCBI Taxonomy" id="290397"/>
    <lineage>
        <taxon>Bacteria</taxon>
        <taxon>Pseudomonadati</taxon>
        <taxon>Myxococcota</taxon>
        <taxon>Myxococcia</taxon>
        <taxon>Myxococcales</taxon>
        <taxon>Cystobacterineae</taxon>
        <taxon>Anaeromyxobacteraceae</taxon>
        <taxon>Anaeromyxobacter</taxon>
    </lineage>
</organism>
<dbReference type="RefSeq" id="WP_011421838.1">
    <property type="nucleotide sequence ID" value="NC_007760.1"/>
</dbReference>
<feature type="signal peptide" evidence="1">
    <location>
        <begin position="1"/>
        <end position="19"/>
    </location>
</feature>
<evidence type="ECO:0000313" key="3">
    <source>
        <dbReference type="EMBL" id="ABC82556.1"/>
    </source>
</evidence>
<dbReference type="EMBL" id="CP000251">
    <property type="protein sequence ID" value="ABC82556.1"/>
    <property type="molecule type" value="Genomic_DNA"/>
</dbReference>
<dbReference type="Proteomes" id="UP000001935">
    <property type="component" value="Chromosome"/>
</dbReference>
<reference evidence="3 4" key="1">
    <citation type="submission" date="2006-01" db="EMBL/GenBank/DDBJ databases">
        <title>Complete sequence of Anaeromyxobacter dehalogenans 2CP-C.</title>
        <authorList>
            <consortium name="US DOE Joint Genome Institute"/>
            <person name="Copeland A."/>
            <person name="Lucas S."/>
            <person name="Lapidus A."/>
            <person name="Barry K."/>
            <person name="Detter J.C."/>
            <person name="Glavina T."/>
            <person name="Hammon N."/>
            <person name="Israni S."/>
            <person name="Pitluck S."/>
            <person name="Brettin T."/>
            <person name="Bruce D."/>
            <person name="Han C."/>
            <person name="Tapia R."/>
            <person name="Gilna P."/>
            <person name="Kiss H."/>
            <person name="Schmutz J."/>
            <person name="Larimer F."/>
            <person name="Land M."/>
            <person name="Kyrpides N."/>
            <person name="Anderson I."/>
            <person name="Sanford R.A."/>
            <person name="Ritalahti K.M."/>
            <person name="Thomas H.S."/>
            <person name="Kirby J.R."/>
            <person name="Zhulin I.B."/>
            <person name="Loeffler F.E."/>
            <person name="Richardson P."/>
        </authorList>
    </citation>
    <scope>NUCLEOTIDE SEQUENCE [LARGE SCALE GENOMIC DNA]</scope>
    <source>
        <strain evidence="3 4">2CP-C</strain>
    </source>
</reference>
<sequence length="464" mass="48047">MNKTAAVVLLAGTSWLGVACGGGAGGGAGGGGEEPPPVIQEVTASSTAVQVGDHVSLAASATDPRSRPLSYAWSAHPAGCGSFSDATAAAPVLTALWPGTCSITVTVSAGGAFATSAALHIAISSRAAGGVPAPMPRVAHVYAFMYADGATATASVSGLGLAVVRWSRAGDTAPWAFSVNDGYDLRLRDGARNVPVDYVIEASADGGSTWPATLATVTGNTYLTRAHVVDLTGYGAVRMRLTSAPRNGGVSFYGTDLDVHDARAGTDDWWLALGDSLTTNVWHVHDSVKFGTRIHARDPGRFPVAHEGGVSGITIPAFLSTSWTGSDGRPIFARWMDDFPGRYVVLAVGTNDCSAGTPIDTMEQGFRQLVQLVVDAGKVPVVPTLRWTYINAATPARIEAWNARLAAICASFPTCVPGPDTFTRAQAQGLAGLQGDQTHLNQAGITLTHEDWDLWAMATVYAAP</sequence>
<evidence type="ECO:0000256" key="1">
    <source>
        <dbReference type="SAM" id="SignalP"/>
    </source>
</evidence>
<dbReference type="InterPro" id="IPR035986">
    <property type="entry name" value="PKD_dom_sf"/>
</dbReference>
<dbReference type="InterPro" id="IPR036514">
    <property type="entry name" value="SGNH_hydro_sf"/>
</dbReference>
<gene>
    <name evidence="3" type="ordered locus">Adeh_2786</name>
</gene>
<accession>Q2ILM8</accession>
<dbReference type="CDD" id="cd00229">
    <property type="entry name" value="SGNH_hydrolase"/>
    <property type="match status" value="1"/>
</dbReference>
<evidence type="ECO:0000313" key="4">
    <source>
        <dbReference type="Proteomes" id="UP000001935"/>
    </source>
</evidence>
<dbReference type="KEGG" id="ade:Adeh_2786"/>
<dbReference type="OrthoDB" id="9794725at2"/>
<dbReference type="SUPFAM" id="SSF52266">
    <property type="entry name" value="SGNH hydrolase"/>
    <property type="match status" value="1"/>
</dbReference>
<dbReference type="GO" id="GO:0016788">
    <property type="term" value="F:hydrolase activity, acting on ester bonds"/>
    <property type="evidence" value="ECO:0007669"/>
    <property type="project" value="UniProtKB-ARBA"/>
</dbReference>
<feature type="chain" id="PRO_5004210514" evidence="1">
    <location>
        <begin position="20"/>
        <end position="464"/>
    </location>
</feature>
<dbReference type="InterPro" id="IPR013830">
    <property type="entry name" value="SGNH_hydro"/>
</dbReference>
<evidence type="ECO:0000259" key="2">
    <source>
        <dbReference type="Pfam" id="PF13472"/>
    </source>
</evidence>
<dbReference type="STRING" id="290397.Adeh_2786"/>
<dbReference type="InterPro" id="IPR013783">
    <property type="entry name" value="Ig-like_fold"/>
</dbReference>
<dbReference type="HOGENOM" id="CLU_588810_0_0_7"/>
<name>Q2ILM8_ANADE</name>
<dbReference type="SUPFAM" id="SSF49299">
    <property type="entry name" value="PKD domain"/>
    <property type="match status" value="1"/>
</dbReference>
<protein>
    <submittedName>
        <fullName evidence="3">PKD</fullName>
    </submittedName>
</protein>
<dbReference type="eggNOG" id="COG2755">
    <property type="taxonomic scope" value="Bacteria"/>
</dbReference>